<organism evidence="2 3">
    <name type="scientific">Phialemonium thermophilum</name>
    <dbReference type="NCBI Taxonomy" id="223376"/>
    <lineage>
        <taxon>Eukaryota</taxon>
        <taxon>Fungi</taxon>
        <taxon>Dikarya</taxon>
        <taxon>Ascomycota</taxon>
        <taxon>Pezizomycotina</taxon>
        <taxon>Sordariomycetes</taxon>
        <taxon>Sordariomycetidae</taxon>
        <taxon>Cephalothecales</taxon>
        <taxon>Cephalothecaceae</taxon>
        <taxon>Phialemonium</taxon>
    </lineage>
</organism>
<proteinExistence type="predicted"/>
<gene>
    <name evidence="2" type="ORF">VTK73DRAFT_6513</name>
</gene>
<evidence type="ECO:0000313" key="3">
    <source>
        <dbReference type="Proteomes" id="UP001586593"/>
    </source>
</evidence>
<protein>
    <submittedName>
        <fullName evidence="2">Uncharacterized protein</fullName>
    </submittedName>
</protein>
<accession>A0ABR3WJ54</accession>
<comment type="caution">
    <text evidence="2">The sequence shown here is derived from an EMBL/GenBank/DDBJ whole genome shotgun (WGS) entry which is preliminary data.</text>
</comment>
<dbReference type="Proteomes" id="UP001586593">
    <property type="component" value="Unassembled WGS sequence"/>
</dbReference>
<sequence>MATNLKFLTLQRRTGRNLPSLEVSLVYYQNKQYVSHSLSLRCLPGNASTSPALHHKRKLRKERRER</sequence>
<feature type="region of interest" description="Disordered" evidence="1">
    <location>
        <begin position="44"/>
        <end position="66"/>
    </location>
</feature>
<keyword evidence="3" id="KW-1185">Reference proteome</keyword>
<name>A0ABR3WJ54_9PEZI</name>
<evidence type="ECO:0000313" key="2">
    <source>
        <dbReference type="EMBL" id="KAL1862982.1"/>
    </source>
</evidence>
<dbReference type="EMBL" id="JAZHXJ010000368">
    <property type="protein sequence ID" value="KAL1862982.1"/>
    <property type="molecule type" value="Genomic_DNA"/>
</dbReference>
<reference evidence="2 3" key="1">
    <citation type="journal article" date="2024" name="Commun. Biol.">
        <title>Comparative genomic analysis of thermophilic fungi reveals convergent evolutionary adaptations and gene losses.</title>
        <authorList>
            <person name="Steindorff A.S."/>
            <person name="Aguilar-Pontes M.V."/>
            <person name="Robinson A.J."/>
            <person name="Andreopoulos B."/>
            <person name="LaButti K."/>
            <person name="Kuo A."/>
            <person name="Mondo S."/>
            <person name="Riley R."/>
            <person name="Otillar R."/>
            <person name="Haridas S."/>
            <person name="Lipzen A."/>
            <person name="Grimwood J."/>
            <person name="Schmutz J."/>
            <person name="Clum A."/>
            <person name="Reid I.D."/>
            <person name="Moisan M.C."/>
            <person name="Butler G."/>
            <person name="Nguyen T.T.M."/>
            <person name="Dewar K."/>
            <person name="Conant G."/>
            <person name="Drula E."/>
            <person name="Henrissat B."/>
            <person name="Hansel C."/>
            <person name="Singer S."/>
            <person name="Hutchinson M.I."/>
            <person name="de Vries R.P."/>
            <person name="Natvig D.O."/>
            <person name="Powell A.J."/>
            <person name="Tsang A."/>
            <person name="Grigoriev I.V."/>
        </authorList>
    </citation>
    <scope>NUCLEOTIDE SEQUENCE [LARGE SCALE GENOMIC DNA]</scope>
    <source>
        <strain evidence="2 3">ATCC 24622</strain>
    </source>
</reference>
<feature type="compositionally biased region" description="Basic residues" evidence="1">
    <location>
        <begin position="53"/>
        <end position="66"/>
    </location>
</feature>
<evidence type="ECO:0000256" key="1">
    <source>
        <dbReference type="SAM" id="MobiDB-lite"/>
    </source>
</evidence>